<feature type="domain" description="Transposable element P transposase-like RNase H C-terminal" evidence="2">
    <location>
        <begin position="135"/>
        <end position="169"/>
    </location>
</feature>
<keyword evidence="4" id="KW-1185">Reference proteome</keyword>
<dbReference type="STRING" id="2015173.A0A026X1Y4"/>
<dbReference type="PANTHER" id="PTHR47577:SF2">
    <property type="entry name" value="THAP DOMAIN CONTAINING 9"/>
    <property type="match status" value="1"/>
</dbReference>
<dbReference type="Proteomes" id="UP000053097">
    <property type="component" value="Unassembled WGS sequence"/>
</dbReference>
<evidence type="ECO:0000259" key="1">
    <source>
        <dbReference type="Pfam" id="PF21788"/>
    </source>
</evidence>
<proteinExistence type="predicted"/>
<dbReference type="AlphaFoldDB" id="A0A026X1Y4"/>
<dbReference type="InterPro" id="IPR048367">
    <property type="entry name" value="TNP-like_RNaseH_C"/>
</dbReference>
<dbReference type="PANTHER" id="PTHR47577">
    <property type="entry name" value="THAP DOMAIN-CONTAINING PROTEIN 6"/>
    <property type="match status" value="1"/>
</dbReference>
<name>A0A026X1Y4_OOCBI</name>
<dbReference type="EMBL" id="KK107033">
    <property type="protein sequence ID" value="EZA62073.1"/>
    <property type="molecule type" value="Genomic_DNA"/>
</dbReference>
<dbReference type="InterPro" id="IPR048366">
    <property type="entry name" value="TNP-like_GBD"/>
</dbReference>
<evidence type="ECO:0000259" key="2">
    <source>
        <dbReference type="Pfam" id="PF21789"/>
    </source>
</evidence>
<protein>
    <submittedName>
        <fullName evidence="3">THAP domain-containing protein</fullName>
    </submittedName>
</protein>
<feature type="domain" description="Transposable element P transposase-like GTP-binding insertion" evidence="1">
    <location>
        <begin position="1"/>
        <end position="62"/>
    </location>
</feature>
<dbReference type="Pfam" id="PF21788">
    <property type="entry name" value="TNP-like_GBD"/>
    <property type="match status" value="1"/>
</dbReference>
<organism evidence="3 4">
    <name type="scientific">Ooceraea biroi</name>
    <name type="common">Clonal raider ant</name>
    <name type="synonym">Cerapachys biroi</name>
    <dbReference type="NCBI Taxonomy" id="2015173"/>
    <lineage>
        <taxon>Eukaryota</taxon>
        <taxon>Metazoa</taxon>
        <taxon>Ecdysozoa</taxon>
        <taxon>Arthropoda</taxon>
        <taxon>Hexapoda</taxon>
        <taxon>Insecta</taxon>
        <taxon>Pterygota</taxon>
        <taxon>Neoptera</taxon>
        <taxon>Endopterygota</taxon>
        <taxon>Hymenoptera</taxon>
        <taxon>Apocrita</taxon>
        <taxon>Aculeata</taxon>
        <taxon>Formicoidea</taxon>
        <taxon>Formicidae</taxon>
        <taxon>Dorylinae</taxon>
        <taxon>Ooceraea</taxon>
    </lineage>
</organism>
<evidence type="ECO:0000313" key="3">
    <source>
        <dbReference type="EMBL" id="EZA62073.1"/>
    </source>
</evidence>
<reference evidence="3 4" key="1">
    <citation type="journal article" date="2014" name="Curr. Biol.">
        <title>The genome of the clonal raider ant Cerapachys biroi.</title>
        <authorList>
            <person name="Oxley P.R."/>
            <person name="Ji L."/>
            <person name="Fetter-Pruneda I."/>
            <person name="McKenzie S.K."/>
            <person name="Li C."/>
            <person name="Hu H."/>
            <person name="Zhang G."/>
            <person name="Kronauer D.J."/>
        </authorList>
    </citation>
    <scope>NUCLEOTIDE SEQUENCE [LARGE SCALE GENOMIC DNA]</scope>
</reference>
<gene>
    <name evidence="3" type="ORF">X777_06967</name>
</gene>
<dbReference type="OrthoDB" id="7551222at2759"/>
<dbReference type="OMA" id="CTHYSED"/>
<sequence>MNVKLAMQTLSESVSKSLIFLSQVPDKKIQNKFLQCIPTAQFCQNFNDMTDMLNCKNEFSKQEFNCPLNDSNYLRLKMYAENFEQYITKLTDKKGTAILKTQRKTDFLGIIVCLRNIFPLFEKLKSLGLTYLLTYKLSQDYLETFFSAIRNRNGFNNNPNALQFQTSYKRLLVKHELREFQNGNCLSDNIAILHVSSRKENYKYPIGNPDMLQGTIEFDHDYISTCFTLSKCVEEIVLYISGFISHKLMFIVNCAICKEQLLGESMSLLSKLKNRGPFITPSKDVSSICKVSERIIRQYSHTLLSIKILKQS</sequence>
<accession>A0A026X1Y4</accession>
<evidence type="ECO:0000313" key="4">
    <source>
        <dbReference type="Proteomes" id="UP000053097"/>
    </source>
</evidence>
<dbReference type="Pfam" id="PF21789">
    <property type="entry name" value="TNP-like_RNaseH_C"/>
    <property type="match status" value="1"/>
</dbReference>